<protein>
    <recommendedName>
        <fullName evidence="4">EGF-like domain-containing protein</fullName>
    </recommendedName>
</protein>
<reference evidence="2 3" key="1">
    <citation type="submission" date="2018-08" db="EMBL/GenBank/DDBJ databases">
        <title>Genome and evolution of the arbuscular mycorrhizal fungus Diversispora epigaea (formerly Glomus versiforme) and its bacterial endosymbionts.</title>
        <authorList>
            <person name="Sun X."/>
            <person name="Fei Z."/>
            <person name="Harrison M."/>
        </authorList>
    </citation>
    <scope>NUCLEOTIDE SEQUENCE [LARGE SCALE GENOMIC DNA]</scope>
    <source>
        <strain evidence="2 3">IT104</strain>
    </source>
</reference>
<dbReference type="AlphaFoldDB" id="A0A397HBG5"/>
<keyword evidence="3" id="KW-1185">Reference proteome</keyword>
<evidence type="ECO:0000313" key="3">
    <source>
        <dbReference type="Proteomes" id="UP000266861"/>
    </source>
</evidence>
<evidence type="ECO:0008006" key="4">
    <source>
        <dbReference type="Google" id="ProtNLM"/>
    </source>
</evidence>
<accession>A0A397HBG5</accession>
<dbReference type="EMBL" id="PQFF01000344">
    <property type="protein sequence ID" value="RHZ57750.1"/>
    <property type="molecule type" value="Genomic_DNA"/>
</dbReference>
<dbReference type="Proteomes" id="UP000266861">
    <property type="component" value="Unassembled WGS sequence"/>
</dbReference>
<keyword evidence="1" id="KW-0732">Signal</keyword>
<proteinExistence type="predicted"/>
<feature type="chain" id="PRO_5017429819" description="EGF-like domain-containing protein" evidence="1">
    <location>
        <begin position="29"/>
        <end position="71"/>
    </location>
</feature>
<evidence type="ECO:0000313" key="2">
    <source>
        <dbReference type="EMBL" id="RHZ57750.1"/>
    </source>
</evidence>
<organism evidence="2 3">
    <name type="scientific">Diversispora epigaea</name>
    <dbReference type="NCBI Taxonomy" id="1348612"/>
    <lineage>
        <taxon>Eukaryota</taxon>
        <taxon>Fungi</taxon>
        <taxon>Fungi incertae sedis</taxon>
        <taxon>Mucoromycota</taxon>
        <taxon>Glomeromycotina</taxon>
        <taxon>Glomeromycetes</taxon>
        <taxon>Diversisporales</taxon>
        <taxon>Diversisporaceae</taxon>
        <taxon>Diversispora</taxon>
    </lineage>
</organism>
<sequence length="71" mass="7593">MVVINSTKIIILLIAIAFFAGFAQSANAGNCPDPAPYCDKGNEVCIFNTNTNTCTCACCDHEGKNCNQNYP</sequence>
<comment type="caution">
    <text evidence="2">The sequence shown here is derived from an EMBL/GenBank/DDBJ whole genome shotgun (WGS) entry which is preliminary data.</text>
</comment>
<gene>
    <name evidence="2" type="ORF">Glove_384g48</name>
</gene>
<evidence type="ECO:0000256" key="1">
    <source>
        <dbReference type="SAM" id="SignalP"/>
    </source>
</evidence>
<name>A0A397HBG5_9GLOM</name>
<feature type="signal peptide" evidence="1">
    <location>
        <begin position="1"/>
        <end position="28"/>
    </location>
</feature>